<dbReference type="OrthoDB" id="10573035at2759"/>
<dbReference type="EMBL" id="BMAO01038976">
    <property type="protein sequence ID" value="GFR28083.1"/>
    <property type="molecule type" value="Genomic_DNA"/>
</dbReference>
<protein>
    <submittedName>
        <fullName evidence="1">Uncharacterized protein</fullName>
    </submittedName>
</protein>
<comment type="caution">
    <text evidence="1">The sequence shown here is derived from an EMBL/GenBank/DDBJ whole genome shotgun (WGS) entry which is preliminary data.</text>
</comment>
<sequence>MEGEFAETTNQLSNTWTLAKQASRHQQVTWTFNEGPGVAFGDECFMASKRGKVIRAFHGNYQLQETTNLLETPTQGKVMDCVAMSPTS</sequence>
<gene>
    <name evidence="1" type="ORF">TNCT_328511</name>
</gene>
<name>A0A8X6HR70_TRICU</name>
<keyword evidence="2" id="KW-1185">Reference proteome</keyword>
<evidence type="ECO:0000313" key="1">
    <source>
        <dbReference type="EMBL" id="GFR28083.1"/>
    </source>
</evidence>
<dbReference type="Proteomes" id="UP000887116">
    <property type="component" value="Unassembled WGS sequence"/>
</dbReference>
<proteinExistence type="predicted"/>
<accession>A0A8X6HR70</accession>
<organism evidence="1 2">
    <name type="scientific">Trichonephila clavata</name>
    <name type="common">Joro spider</name>
    <name type="synonym">Nephila clavata</name>
    <dbReference type="NCBI Taxonomy" id="2740835"/>
    <lineage>
        <taxon>Eukaryota</taxon>
        <taxon>Metazoa</taxon>
        <taxon>Ecdysozoa</taxon>
        <taxon>Arthropoda</taxon>
        <taxon>Chelicerata</taxon>
        <taxon>Arachnida</taxon>
        <taxon>Araneae</taxon>
        <taxon>Araneomorphae</taxon>
        <taxon>Entelegynae</taxon>
        <taxon>Araneoidea</taxon>
        <taxon>Nephilidae</taxon>
        <taxon>Trichonephila</taxon>
    </lineage>
</organism>
<dbReference type="AlphaFoldDB" id="A0A8X6HR70"/>
<reference evidence="1" key="1">
    <citation type="submission" date="2020-07" db="EMBL/GenBank/DDBJ databases">
        <title>Multicomponent nature underlies the extraordinary mechanical properties of spider dragline silk.</title>
        <authorList>
            <person name="Kono N."/>
            <person name="Nakamura H."/>
            <person name="Mori M."/>
            <person name="Yoshida Y."/>
            <person name="Ohtoshi R."/>
            <person name="Malay A.D."/>
            <person name="Moran D.A.P."/>
            <person name="Tomita M."/>
            <person name="Numata K."/>
            <person name="Arakawa K."/>
        </authorList>
    </citation>
    <scope>NUCLEOTIDE SEQUENCE</scope>
</reference>
<evidence type="ECO:0000313" key="2">
    <source>
        <dbReference type="Proteomes" id="UP000887116"/>
    </source>
</evidence>